<evidence type="ECO:0000256" key="4">
    <source>
        <dbReference type="ARBA" id="ARBA00023136"/>
    </source>
</evidence>
<evidence type="ECO:0000256" key="2">
    <source>
        <dbReference type="ARBA" id="ARBA00022692"/>
    </source>
</evidence>
<dbReference type="PANTHER" id="PTHR33514">
    <property type="entry name" value="PROTEIN ABCI12, CHLOROPLASTIC"/>
    <property type="match status" value="1"/>
</dbReference>
<evidence type="ECO:0000256" key="1">
    <source>
        <dbReference type="ARBA" id="ARBA00004141"/>
    </source>
</evidence>
<sequence length="345" mass="37357">MFNAADTVQLNYQHVGLHPANPWLIPVHAIAGRSAAKEPIEARVLSSFLNLTSVPYSSYVPSPKTFLHDIHAAIKQLWLLVLLVLMARASATVRLSLTLGLAAVTAVALPRKLWQPQLRRLGTLGLLIFVFTAIGADSVPPVLQTRGVPPAAEGLPATLSALGSYNYVLFHFFFITITRRSLSLAVAASCLTFVALQSASLSLTTTPAEEMALGLRLALAPLRLLRVPVDEIALTLLLSLRFMAQVTEEMRNLSLGLAARAVRWHQLPPGGGVQVLLRLGGRLFSNLMQRSENIALAMQARDFVGPERHHVHLSAKEHVPLVPNVLAVLLLSALLVGGHQFKLLA</sequence>
<evidence type="ECO:0000313" key="6">
    <source>
        <dbReference type="EMBL" id="KAK9909552.1"/>
    </source>
</evidence>
<evidence type="ECO:0008006" key="8">
    <source>
        <dbReference type="Google" id="ProtNLM"/>
    </source>
</evidence>
<evidence type="ECO:0000313" key="7">
    <source>
        <dbReference type="Proteomes" id="UP001491310"/>
    </source>
</evidence>
<dbReference type="InterPro" id="IPR003339">
    <property type="entry name" value="ABC/ECF_trnsptr_transmembrane"/>
</dbReference>
<keyword evidence="2 5" id="KW-0812">Transmembrane</keyword>
<dbReference type="Proteomes" id="UP001491310">
    <property type="component" value="Unassembled WGS sequence"/>
</dbReference>
<keyword evidence="3 5" id="KW-1133">Transmembrane helix</keyword>
<organism evidence="6 7">
    <name type="scientific">Coccomyxa subellipsoidea</name>
    <dbReference type="NCBI Taxonomy" id="248742"/>
    <lineage>
        <taxon>Eukaryota</taxon>
        <taxon>Viridiplantae</taxon>
        <taxon>Chlorophyta</taxon>
        <taxon>core chlorophytes</taxon>
        <taxon>Trebouxiophyceae</taxon>
        <taxon>Trebouxiophyceae incertae sedis</taxon>
        <taxon>Coccomyxaceae</taxon>
        <taxon>Coccomyxa</taxon>
    </lineage>
</organism>
<name>A0ABR2YRM2_9CHLO</name>
<dbReference type="PANTHER" id="PTHR33514:SF13">
    <property type="entry name" value="PROTEIN ABCI12, CHLOROPLASTIC"/>
    <property type="match status" value="1"/>
</dbReference>
<feature type="transmembrane region" description="Helical" evidence="5">
    <location>
        <begin position="182"/>
        <end position="204"/>
    </location>
</feature>
<reference evidence="6 7" key="1">
    <citation type="journal article" date="2024" name="Nat. Commun.">
        <title>Phylogenomics reveals the evolutionary origins of lichenization in chlorophyte algae.</title>
        <authorList>
            <person name="Puginier C."/>
            <person name="Libourel C."/>
            <person name="Otte J."/>
            <person name="Skaloud P."/>
            <person name="Haon M."/>
            <person name="Grisel S."/>
            <person name="Petersen M."/>
            <person name="Berrin J.G."/>
            <person name="Delaux P.M."/>
            <person name="Dal Grande F."/>
            <person name="Keller J."/>
        </authorList>
    </citation>
    <scope>NUCLEOTIDE SEQUENCE [LARGE SCALE GENOMIC DNA]</scope>
    <source>
        <strain evidence="6 7">SAG 216-7</strain>
    </source>
</reference>
<gene>
    <name evidence="6" type="ORF">WJX75_003996</name>
</gene>
<dbReference type="EMBL" id="JALJOT010000006">
    <property type="protein sequence ID" value="KAK9909552.1"/>
    <property type="molecule type" value="Genomic_DNA"/>
</dbReference>
<dbReference type="Pfam" id="PF02361">
    <property type="entry name" value="CbiQ"/>
    <property type="match status" value="1"/>
</dbReference>
<protein>
    <recommendedName>
        <fullName evidence="8">Cobalt transport protein</fullName>
    </recommendedName>
</protein>
<proteinExistence type="predicted"/>
<evidence type="ECO:0000256" key="3">
    <source>
        <dbReference type="ARBA" id="ARBA00022989"/>
    </source>
</evidence>
<comment type="caution">
    <text evidence="6">The sequence shown here is derived from an EMBL/GenBank/DDBJ whole genome shotgun (WGS) entry which is preliminary data.</text>
</comment>
<evidence type="ECO:0000256" key="5">
    <source>
        <dbReference type="SAM" id="Phobius"/>
    </source>
</evidence>
<accession>A0ABR2YRM2</accession>
<keyword evidence="4 5" id="KW-0472">Membrane</keyword>
<keyword evidence="7" id="KW-1185">Reference proteome</keyword>
<dbReference type="CDD" id="cd16914">
    <property type="entry name" value="EcfT"/>
    <property type="match status" value="1"/>
</dbReference>
<comment type="subcellular location">
    <subcellularLocation>
        <location evidence="1">Membrane</location>
        <topology evidence="1">Multi-pass membrane protein</topology>
    </subcellularLocation>
</comment>
<feature type="transmembrane region" description="Helical" evidence="5">
    <location>
        <begin position="155"/>
        <end position="175"/>
    </location>
</feature>
<feature type="transmembrane region" description="Helical" evidence="5">
    <location>
        <begin position="121"/>
        <end position="143"/>
    </location>
</feature>